<dbReference type="InterPro" id="IPR036465">
    <property type="entry name" value="vWFA_dom_sf"/>
</dbReference>
<proteinExistence type="predicted"/>
<evidence type="ECO:0000313" key="4">
    <source>
        <dbReference type="Proteomes" id="UP000199615"/>
    </source>
</evidence>
<dbReference type="AlphaFoldDB" id="A0A1H8TTB6"/>
<dbReference type="OrthoDB" id="7624353at2"/>
<keyword evidence="1" id="KW-1133">Transmembrane helix</keyword>
<evidence type="ECO:0000256" key="1">
    <source>
        <dbReference type="SAM" id="Phobius"/>
    </source>
</evidence>
<dbReference type="Gene3D" id="3.40.50.410">
    <property type="entry name" value="von Willebrand factor, type A domain"/>
    <property type="match status" value="1"/>
</dbReference>
<dbReference type="SUPFAM" id="SSF53300">
    <property type="entry name" value="vWA-like"/>
    <property type="match status" value="1"/>
</dbReference>
<feature type="domain" description="Putative Flp pilus-assembly TadG-like N-terminal" evidence="2">
    <location>
        <begin position="23"/>
        <end position="68"/>
    </location>
</feature>
<accession>A0A1H8TTB6</accession>
<dbReference type="Pfam" id="PF13400">
    <property type="entry name" value="Tad"/>
    <property type="match status" value="1"/>
</dbReference>
<dbReference type="InterPro" id="IPR028087">
    <property type="entry name" value="Tad_N"/>
</dbReference>
<keyword evidence="1" id="KW-0812">Transmembrane</keyword>
<evidence type="ECO:0000313" key="3">
    <source>
        <dbReference type="EMBL" id="SEO93678.1"/>
    </source>
</evidence>
<name>A0A1H8TTB6_9BRAD</name>
<dbReference type="RefSeq" id="WP_092684342.1">
    <property type="nucleotide sequence ID" value="NZ_FODT01000006.1"/>
</dbReference>
<organism evidence="3 4">
    <name type="scientific">Rhodopseudomonas pseudopalustris</name>
    <dbReference type="NCBI Taxonomy" id="1513892"/>
    <lineage>
        <taxon>Bacteria</taxon>
        <taxon>Pseudomonadati</taxon>
        <taxon>Pseudomonadota</taxon>
        <taxon>Alphaproteobacteria</taxon>
        <taxon>Hyphomicrobiales</taxon>
        <taxon>Nitrobacteraceae</taxon>
        <taxon>Rhodopseudomonas</taxon>
    </lineage>
</organism>
<protein>
    <submittedName>
        <fullName evidence="3">Flp pilus assembly protein TadG</fullName>
    </submittedName>
</protein>
<dbReference type="EMBL" id="FODT01000006">
    <property type="protein sequence ID" value="SEO93678.1"/>
    <property type="molecule type" value="Genomic_DNA"/>
</dbReference>
<sequence length="435" mass="45838">MGQLPDLIEGRGSLGRFASDRSGNIAVIFAIALLPILGFIGAAVDYTNASRVRAKLESAQDAAVLLAVSNSAINKTVADAQADAVQFFNATLDGYGLSATIDLSVSENDGKRSAVSSFSSSVKTHFLDMIGYPTLAIGNRSTSTVSLPVYVDFYLLLDNSPSMGVAATTSDIAKMVANTSDQCAFACHDLSTSNNYYNLAKKLGVTMRIDVVRQAVQRLTTTATAMSAVTNQFRMGVYTFGSSCTAIGLTTVANLSSSMSSVQTSVGTIDLMTIPYQGYNNDQCTDFDGSLTAINSAIPSPGSGTSTQPQKWLFFVSDGVADANYPSTCTKPTVSGGRCQEPLTVAQCTAIKSRGIQIAVLYTTYLALPTNSWYNTYIAPFNPGPYGPSTNSQIAANMQSCASPGFYFEVSPTQGIAEAMDALFKKAVAKARLSS</sequence>
<keyword evidence="4" id="KW-1185">Reference proteome</keyword>
<evidence type="ECO:0000259" key="2">
    <source>
        <dbReference type="Pfam" id="PF13400"/>
    </source>
</evidence>
<keyword evidence="1" id="KW-0472">Membrane</keyword>
<gene>
    <name evidence="3" type="ORF">SAMN05444123_10689</name>
</gene>
<reference evidence="4" key="1">
    <citation type="submission" date="2016-10" db="EMBL/GenBank/DDBJ databases">
        <authorList>
            <person name="Varghese N."/>
            <person name="Submissions S."/>
        </authorList>
    </citation>
    <scope>NUCLEOTIDE SEQUENCE [LARGE SCALE GENOMIC DNA]</scope>
    <source>
        <strain evidence="4">DSM 123</strain>
    </source>
</reference>
<dbReference type="Proteomes" id="UP000199615">
    <property type="component" value="Unassembled WGS sequence"/>
</dbReference>
<feature type="transmembrane region" description="Helical" evidence="1">
    <location>
        <begin position="25"/>
        <end position="46"/>
    </location>
</feature>